<protein>
    <submittedName>
        <fullName evidence="1">DUF3037 domain-containing protein</fullName>
    </submittedName>
</protein>
<keyword evidence="2" id="KW-1185">Reference proteome</keyword>
<dbReference type="OrthoDB" id="8851633at2"/>
<comment type="caution">
    <text evidence="1">The sequence shown here is derived from an EMBL/GenBank/DDBJ whole genome shotgun (WGS) entry which is preliminary data.</text>
</comment>
<dbReference type="EMBL" id="WNKT01000001">
    <property type="protein sequence ID" value="MTW19540.1"/>
    <property type="molecule type" value="Genomic_DNA"/>
</dbReference>
<evidence type="ECO:0000313" key="1">
    <source>
        <dbReference type="EMBL" id="MTW19540.1"/>
    </source>
</evidence>
<reference evidence="1 2" key="1">
    <citation type="submission" date="2019-11" db="EMBL/GenBank/DDBJ databases">
        <title>Whole-genome sequence of the anaerobic purple sulfur bacterium Allochromatium palmeri DSM 15591.</title>
        <authorList>
            <person name="Kyndt J.A."/>
            <person name="Meyer T.E."/>
        </authorList>
    </citation>
    <scope>NUCLEOTIDE SEQUENCE [LARGE SCALE GENOMIC DNA]</scope>
    <source>
        <strain evidence="1 2">DSM 15591</strain>
    </source>
</reference>
<dbReference type="InterPro" id="IPR021398">
    <property type="entry name" value="DUF3037"/>
</dbReference>
<dbReference type="AlphaFoldDB" id="A0A6N8E7T3"/>
<organism evidence="1 2">
    <name type="scientific">Allochromatium palmeri</name>
    <dbReference type="NCBI Taxonomy" id="231048"/>
    <lineage>
        <taxon>Bacteria</taxon>
        <taxon>Pseudomonadati</taxon>
        <taxon>Pseudomonadota</taxon>
        <taxon>Gammaproteobacteria</taxon>
        <taxon>Chromatiales</taxon>
        <taxon>Chromatiaceae</taxon>
        <taxon>Allochromatium</taxon>
    </lineage>
</organism>
<sequence>MSKVACHYAIARFAPYVETGEFANVGILLMAPKAGFFGFKLQTRRHKRITGFFEEVDAKLYREVMRALRDELERIHGILKRHGFDDRRSTIDLDLARHLFNEVVRTRESIVRFSEPGIVLADEPKEKLDELFKFYVERSFVTRHYQETILERGVSQWLYKAKLSERFQRMAIGDEDYQATFPFVEQIDQQPAKAIKPLHLAQDQPSKIMEHGAAWLFRVTELKRRLKLPDKVLFAVSGPGDDDERRQGAFADIVGRLEDTGVEVTQYADRQRILEFAAT</sequence>
<accession>A0A6N8E7T3</accession>
<proteinExistence type="predicted"/>
<gene>
    <name evidence="1" type="ORF">GJ668_00355</name>
</gene>
<dbReference type="Proteomes" id="UP000434044">
    <property type="component" value="Unassembled WGS sequence"/>
</dbReference>
<name>A0A6N8E7T3_9GAMM</name>
<dbReference type="RefSeq" id="WP_155448126.1">
    <property type="nucleotide sequence ID" value="NZ_WNKT01000001.1"/>
</dbReference>
<dbReference type="Pfam" id="PF11236">
    <property type="entry name" value="DUF3037"/>
    <property type="match status" value="1"/>
</dbReference>
<evidence type="ECO:0000313" key="2">
    <source>
        <dbReference type="Proteomes" id="UP000434044"/>
    </source>
</evidence>